<keyword evidence="2 7" id="KW-0812">Transmembrane</keyword>
<dbReference type="HOGENOM" id="CLU_019101_2_2_1"/>
<feature type="transmembrane region" description="Helical" evidence="7">
    <location>
        <begin position="6"/>
        <end position="24"/>
    </location>
</feature>
<evidence type="ECO:0000256" key="1">
    <source>
        <dbReference type="ARBA" id="ARBA00004141"/>
    </source>
</evidence>
<comment type="similarity">
    <text evidence="5">Belongs to the SAT4 family.</text>
</comment>
<evidence type="ECO:0000313" key="10">
    <source>
        <dbReference type="Proteomes" id="UP000030752"/>
    </source>
</evidence>
<comment type="subcellular location">
    <subcellularLocation>
        <location evidence="1">Membrane</location>
        <topology evidence="1">Multi-pass membrane protein</topology>
    </subcellularLocation>
</comment>
<feature type="transmembrane region" description="Helical" evidence="7">
    <location>
        <begin position="129"/>
        <end position="148"/>
    </location>
</feature>
<evidence type="ECO:0000256" key="5">
    <source>
        <dbReference type="ARBA" id="ARBA00038359"/>
    </source>
</evidence>
<evidence type="ECO:0000256" key="7">
    <source>
        <dbReference type="SAM" id="Phobius"/>
    </source>
</evidence>
<name>W2RXL4_CYPE1</name>
<dbReference type="VEuPathDB" id="FungiDB:HMPREF1541_04790"/>
<dbReference type="InterPro" id="IPR052337">
    <property type="entry name" value="SAT4-like"/>
</dbReference>
<reference evidence="9 10" key="1">
    <citation type="submission" date="2013-03" db="EMBL/GenBank/DDBJ databases">
        <title>The Genome Sequence of Phialophora europaea CBS 101466.</title>
        <authorList>
            <consortium name="The Broad Institute Genomics Platform"/>
            <person name="Cuomo C."/>
            <person name="de Hoog S."/>
            <person name="Gorbushina A."/>
            <person name="Walker B."/>
            <person name="Young S.K."/>
            <person name="Zeng Q."/>
            <person name="Gargeya S."/>
            <person name="Fitzgerald M."/>
            <person name="Haas B."/>
            <person name="Abouelleil A."/>
            <person name="Allen A.W."/>
            <person name="Alvarado L."/>
            <person name="Arachchi H.M."/>
            <person name="Berlin A.M."/>
            <person name="Chapman S.B."/>
            <person name="Gainer-Dewar J."/>
            <person name="Goldberg J."/>
            <person name="Griggs A."/>
            <person name="Gujja S."/>
            <person name="Hansen M."/>
            <person name="Howarth C."/>
            <person name="Imamovic A."/>
            <person name="Ireland A."/>
            <person name="Larimer J."/>
            <person name="McCowan C."/>
            <person name="Murphy C."/>
            <person name="Pearson M."/>
            <person name="Poon T.W."/>
            <person name="Priest M."/>
            <person name="Roberts A."/>
            <person name="Saif S."/>
            <person name="Shea T."/>
            <person name="Sisk P."/>
            <person name="Sykes S."/>
            <person name="Wortman J."/>
            <person name="Nusbaum C."/>
            <person name="Birren B."/>
        </authorList>
    </citation>
    <scope>NUCLEOTIDE SEQUENCE [LARGE SCALE GENOMIC DNA]</scope>
    <source>
        <strain evidence="9 10">CBS 101466</strain>
    </source>
</reference>
<dbReference type="GeneID" id="19972129"/>
<sequence>MSSFIVESWTWCAVTLCMVIARFVSRIWHFRSVKKLMVEDWLMAFLTGLYIVLIAFLNVDLNVSTNLINPADMIELTPQEISRRTYGSKTVLLVEQSMCAIQWGTKVCLLLLFWRITHNLRQHLAVKLVAAYVVTTYCVMFILYFGVWCRPFSDYWKVPTDNVQCTTALNHLITNLVFNLSSDVMIMAIPIPLLLKQQLPWKKKLLMVFPFTLGLFTMVCAILSKYSSFHDPFAVAWVYWYCREASTTMIVSNMPYSWALIRRIFHLRSFLGDSTQNDLQDSNVRQITGQTVRSRTNGSMQRSRKRSWLWTKTMPTSDKTMTTDSQNEMVTRARTNTEDGKTDPLDRSSSDTSAFGSPLKARTASAADPIDRIYNLDDDELVAPDPTRRGYRPD</sequence>
<dbReference type="InParanoid" id="W2RXL4"/>
<dbReference type="STRING" id="1220924.W2RXL4"/>
<dbReference type="OrthoDB" id="3903189at2759"/>
<dbReference type="AlphaFoldDB" id="W2RXL4"/>
<keyword evidence="4 7" id="KW-0472">Membrane</keyword>
<accession>W2RXL4</accession>
<protein>
    <recommendedName>
        <fullName evidence="8">Rhodopsin domain-containing protein</fullName>
    </recommendedName>
</protein>
<evidence type="ECO:0000256" key="2">
    <source>
        <dbReference type="ARBA" id="ARBA00022692"/>
    </source>
</evidence>
<keyword evidence="10" id="KW-1185">Reference proteome</keyword>
<organism evidence="9 10">
    <name type="scientific">Cyphellophora europaea (strain CBS 101466)</name>
    <name type="common">Phialophora europaea</name>
    <dbReference type="NCBI Taxonomy" id="1220924"/>
    <lineage>
        <taxon>Eukaryota</taxon>
        <taxon>Fungi</taxon>
        <taxon>Dikarya</taxon>
        <taxon>Ascomycota</taxon>
        <taxon>Pezizomycotina</taxon>
        <taxon>Eurotiomycetes</taxon>
        <taxon>Chaetothyriomycetidae</taxon>
        <taxon>Chaetothyriales</taxon>
        <taxon>Cyphellophoraceae</taxon>
        <taxon>Cyphellophora</taxon>
    </lineage>
</organism>
<dbReference type="Proteomes" id="UP000030752">
    <property type="component" value="Unassembled WGS sequence"/>
</dbReference>
<dbReference type="RefSeq" id="XP_008717356.1">
    <property type="nucleotide sequence ID" value="XM_008719134.1"/>
</dbReference>
<proteinExistence type="inferred from homology"/>
<feature type="transmembrane region" description="Helical" evidence="7">
    <location>
        <begin position="205"/>
        <end position="226"/>
    </location>
</feature>
<feature type="transmembrane region" description="Helical" evidence="7">
    <location>
        <begin position="168"/>
        <end position="193"/>
    </location>
</feature>
<feature type="compositionally biased region" description="Polar residues" evidence="6">
    <location>
        <begin position="315"/>
        <end position="329"/>
    </location>
</feature>
<dbReference type="PANTHER" id="PTHR33048">
    <property type="entry name" value="PTH11-LIKE INTEGRAL MEMBRANE PROTEIN (AFU_ORTHOLOGUE AFUA_5G11245)"/>
    <property type="match status" value="1"/>
</dbReference>
<dbReference type="GO" id="GO:0016020">
    <property type="term" value="C:membrane"/>
    <property type="evidence" value="ECO:0007669"/>
    <property type="project" value="UniProtKB-SubCell"/>
</dbReference>
<gene>
    <name evidence="9" type="ORF">HMPREF1541_04790</name>
</gene>
<evidence type="ECO:0000256" key="6">
    <source>
        <dbReference type="SAM" id="MobiDB-lite"/>
    </source>
</evidence>
<feature type="transmembrane region" description="Helical" evidence="7">
    <location>
        <begin position="100"/>
        <end position="117"/>
    </location>
</feature>
<dbReference type="EMBL" id="KB822720">
    <property type="protein sequence ID" value="ETN40513.1"/>
    <property type="molecule type" value="Genomic_DNA"/>
</dbReference>
<evidence type="ECO:0000256" key="4">
    <source>
        <dbReference type="ARBA" id="ARBA00023136"/>
    </source>
</evidence>
<dbReference type="Pfam" id="PF20684">
    <property type="entry name" value="Fung_rhodopsin"/>
    <property type="match status" value="1"/>
</dbReference>
<evidence type="ECO:0000313" key="9">
    <source>
        <dbReference type="EMBL" id="ETN40513.1"/>
    </source>
</evidence>
<dbReference type="InterPro" id="IPR049326">
    <property type="entry name" value="Rhodopsin_dom_fungi"/>
</dbReference>
<evidence type="ECO:0000259" key="8">
    <source>
        <dbReference type="Pfam" id="PF20684"/>
    </source>
</evidence>
<dbReference type="eggNOG" id="ENOG502SJ6K">
    <property type="taxonomic scope" value="Eukaryota"/>
</dbReference>
<dbReference type="PANTHER" id="PTHR33048:SF30">
    <property type="entry name" value="FAMILY DECARBOXYLASE, PUTATIVE (AFU_ORTHOLOGUE AFUA_7G00920)-RELATED"/>
    <property type="match status" value="1"/>
</dbReference>
<feature type="compositionally biased region" description="Basic and acidic residues" evidence="6">
    <location>
        <begin position="335"/>
        <end position="349"/>
    </location>
</feature>
<keyword evidence="3 7" id="KW-1133">Transmembrane helix</keyword>
<evidence type="ECO:0000256" key="3">
    <source>
        <dbReference type="ARBA" id="ARBA00022989"/>
    </source>
</evidence>
<feature type="domain" description="Rhodopsin" evidence="8">
    <location>
        <begin position="22"/>
        <end position="263"/>
    </location>
</feature>
<feature type="region of interest" description="Disordered" evidence="6">
    <location>
        <begin position="315"/>
        <end position="372"/>
    </location>
</feature>
<feature type="transmembrane region" description="Helical" evidence="7">
    <location>
        <begin position="36"/>
        <end position="57"/>
    </location>
</feature>